<dbReference type="AlphaFoldDB" id="A0AAU3HYF0"/>
<name>A0AAU3HYF0_9ACTN</name>
<gene>
    <name evidence="4" type="ORF">OG699_15885</name>
</gene>
<dbReference type="InterPro" id="IPR025588">
    <property type="entry name" value="YcxB-like_C"/>
</dbReference>
<keyword evidence="2" id="KW-0812">Transmembrane</keyword>
<proteinExistence type="predicted"/>
<dbReference type="EMBL" id="CP109546">
    <property type="protein sequence ID" value="WTZ09344.1"/>
    <property type="molecule type" value="Genomic_DNA"/>
</dbReference>
<feature type="domain" description="YcxB-like C-terminal" evidence="3">
    <location>
        <begin position="118"/>
        <end position="181"/>
    </location>
</feature>
<organism evidence="4">
    <name type="scientific">Streptomyces sp. NBC_01393</name>
    <dbReference type="NCBI Taxonomy" id="2903851"/>
    <lineage>
        <taxon>Bacteria</taxon>
        <taxon>Bacillati</taxon>
        <taxon>Actinomycetota</taxon>
        <taxon>Actinomycetes</taxon>
        <taxon>Kitasatosporales</taxon>
        <taxon>Streptomycetaceae</taxon>
        <taxon>Streptomyces</taxon>
    </lineage>
</organism>
<evidence type="ECO:0000256" key="2">
    <source>
        <dbReference type="SAM" id="Phobius"/>
    </source>
</evidence>
<reference evidence="4" key="1">
    <citation type="submission" date="2022-10" db="EMBL/GenBank/DDBJ databases">
        <title>The complete genomes of actinobacterial strains from the NBC collection.</title>
        <authorList>
            <person name="Joergensen T.S."/>
            <person name="Alvarez Arevalo M."/>
            <person name="Sterndorff E.B."/>
            <person name="Faurdal D."/>
            <person name="Vuksanovic O."/>
            <person name="Mourched A.-S."/>
            <person name="Charusanti P."/>
            <person name="Shaw S."/>
            <person name="Blin K."/>
            <person name="Weber T."/>
        </authorList>
    </citation>
    <scope>NUCLEOTIDE SEQUENCE</scope>
    <source>
        <strain evidence="4">NBC_01393</strain>
    </source>
</reference>
<keyword evidence="2" id="KW-1133">Transmembrane helix</keyword>
<dbReference type="Pfam" id="PF14317">
    <property type="entry name" value="YcxB"/>
    <property type="match status" value="1"/>
</dbReference>
<feature type="transmembrane region" description="Helical" evidence="2">
    <location>
        <begin position="54"/>
        <end position="72"/>
    </location>
</feature>
<evidence type="ECO:0000256" key="1">
    <source>
        <dbReference type="SAM" id="MobiDB-lite"/>
    </source>
</evidence>
<evidence type="ECO:0000313" key="4">
    <source>
        <dbReference type="EMBL" id="WTZ09344.1"/>
    </source>
</evidence>
<feature type="region of interest" description="Disordered" evidence="1">
    <location>
        <begin position="1"/>
        <end position="20"/>
    </location>
</feature>
<sequence length="188" mass="20850">MVEGQGAAPQQELTGQPQRHGADVVELEYRPTVRDLTSALRARRGVSKAGRRQFWVLGGAAVVVALEFALALSGQDASTLPVIWLVVFAPLFFLSPWLQARQVQRFAEVQGTFRVTVTDAGVTVATDNTTMTLNWVAQPRYRETADIFVMFSPDKNAVGFTVLPKRALRTPEDVDRLRAILDRNLTRV</sequence>
<keyword evidence="2" id="KW-0472">Membrane</keyword>
<protein>
    <submittedName>
        <fullName evidence="4">YcxB family protein</fullName>
    </submittedName>
</protein>
<feature type="transmembrane region" description="Helical" evidence="2">
    <location>
        <begin position="78"/>
        <end position="98"/>
    </location>
</feature>
<accession>A0AAU3HYF0</accession>
<evidence type="ECO:0000259" key="3">
    <source>
        <dbReference type="Pfam" id="PF14317"/>
    </source>
</evidence>